<evidence type="ECO:0000259" key="1">
    <source>
        <dbReference type="Pfam" id="PF07889"/>
    </source>
</evidence>
<organism evidence="2 3">
    <name type="scientific">Haematococcus lacustris</name>
    <name type="common">Green alga</name>
    <name type="synonym">Haematococcus pluvialis</name>
    <dbReference type="NCBI Taxonomy" id="44745"/>
    <lineage>
        <taxon>Eukaryota</taxon>
        <taxon>Viridiplantae</taxon>
        <taxon>Chlorophyta</taxon>
        <taxon>core chlorophytes</taxon>
        <taxon>Chlorophyceae</taxon>
        <taxon>CS clade</taxon>
        <taxon>Chlamydomonadales</taxon>
        <taxon>Haematococcaceae</taxon>
        <taxon>Haematococcus</taxon>
    </lineage>
</organism>
<reference evidence="2 3" key="1">
    <citation type="submission" date="2020-02" db="EMBL/GenBank/DDBJ databases">
        <title>Draft genome sequence of Haematococcus lacustris strain NIES-144.</title>
        <authorList>
            <person name="Morimoto D."/>
            <person name="Nakagawa S."/>
            <person name="Yoshida T."/>
            <person name="Sawayama S."/>
        </authorList>
    </citation>
    <scope>NUCLEOTIDE SEQUENCE [LARGE SCALE GENOMIC DNA]</scope>
    <source>
        <strain evidence="2 3">NIES-144</strain>
    </source>
</reference>
<dbReference type="InterPro" id="IPR012458">
    <property type="entry name" value="DUF1664"/>
</dbReference>
<name>A0A6A0A8S5_HAELA</name>
<evidence type="ECO:0000313" key="3">
    <source>
        <dbReference type="Proteomes" id="UP000485058"/>
    </source>
</evidence>
<evidence type="ECO:0000313" key="2">
    <source>
        <dbReference type="EMBL" id="GFH28813.1"/>
    </source>
</evidence>
<dbReference type="AlphaFoldDB" id="A0A6A0A8S5"/>
<dbReference type="PANTHER" id="PTHR46667">
    <property type="entry name" value="OS05G0182700 PROTEIN"/>
    <property type="match status" value="1"/>
</dbReference>
<dbReference type="Pfam" id="PF07889">
    <property type="entry name" value="DUF1664"/>
    <property type="match status" value="1"/>
</dbReference>
<comment type="caution">
    <text evidence="2">The sequence shown here is derived from an EMBL/GenBank/DDBJ whole genome shotgun (WGS) entry which is preliminary data.</text>
</comment>
<dbReference type="EMBL" id="BLLF01004048">
    <property type="protein sequence ID" value="GFH28813.1"/>
    <property type="molecule type" value="Genomic_DNA"/>
</dbReference>
<keyword evidence="3" id="KW-1185">Reference proteome</keyword>
<protein>
    <submittedName>
        <fullName evidence="2">DUF1664 domain-containing protein</fullName>
    </submittedName>
</protein>
<dbReference type="PANTHER" id="PTHR46667:SF6">
    <property type="entry name" value="OS01G0185100 PROTEIN"/>
    <property type="match status" value="1"/>
</dbReference>
<proteinExistence type="predicted"/>
<dbReference type="Proteomes" id="UP000485058">
    <property type="component" value="Unassembled WGS sequence"/>
</dbReference>
<accession>A0A6A0A8S5</accession>
<gene>
    <name evidence="2" type="ORF">HaLaN_27364</name>
</gene>
<sequence>MARFGMGSILGAGAAGAYGMQQLSTNGVSGMWGLLPKNWELPQGSQPSMGSNQELAALQAEMRKLAGMVGDVARSSNRPTVVHLGNRGNWTVLIYPALAGSAVLFLYCKLSGSSIWDLLYVSRSSLTAFRSTVQEGMSKMWDEMRKQKEEIFKVVSTLGKKQDEMKDSQEQLMVKQEQMDERLRRVDDTCYNLDSKANHTIERVQCLDNRLQDVHAGVTAANQQL</sequence>
<feature type="domain" description="DUF1664" evidence="1">
    <location>
        <begin position="88"/>
        <end position="214"/>
    </location>
</feature>